<name>A0AAW9PWX5_9CYAN</name>
<dbReference type="Proteomes" id="UP001333818">
    <property type="component" value="Unassembled WGS sequence"/>
</dbReference>
<dbReference type="InterPro" id="IPR015867">
    <property type="entry name" value="N-reg_PII/ATP_PRibTrfase_C"/>
</dbReference>
<gene>
    <name evidence="1" type="ORF">V2H45_03275</name>
</gene>
<accession>A0AAW9PWX5</accession>
<dbReference type="Pfam" id="PF00543">
    <property type="entry name" value="P-II"/>
    <property type="match status" value="1"/>
</dbReference>
<dbReference type="EMBL" id="JAZBJZ010000007">
    <property type="protein sequence ID" value="MEE3715765.1"/>
    <property type="molecule type" value="Genomic_DNA"/>
</dbReference>
<dbReference type="RefSeq" id="WP_330482188.1">
    <property type="nucleotide sequence ID" value="NZ_JAZBJZ010000007.1"/>
</dbReference>
<dbReference type="Gene3D" id="3.30.70.120">
    <property type="match status" value="1"/>
</dbReference>
<evidence type="ECO:0000313" key="2">
    <source>
        <dbReference type="Proteomes" id="UP001333818"/>
    </source>
</evidence>
<reference evidence="1" key="1">
    <citation type="submission" date="2024-01" db="EMBL/GenBank/DDBJ databases">
        <title>Bank of Algae and Cyanobacteria of the Azores (BACA) strain genomes.</title>
        <authorList>
            <person name="Luz R."/>
            <person name="Cordeiro R."/>
            <person name="Fonseca A."/>
            <person name="Goncalves V."/>
        </authorList>
    </citation>
    <scope>NUCLEOTIDE SEQUENCE</scope>
    <source>
        <strain evidence="1">BACA0141</strain>
    </source>
</reference>
<protein>
    <submittedName>
        <fullName evidence="1">P-II family nitrogen regulator</fullName>
    </submittedName>
</protein>
<dbReference type="GO" id="GO:0006808">
    <property type="term" value="P:regulation of nitrogen utilization"/>
    <property type="evidence" value="ECO:0007669"/>
    <property type="project" value="InterPro"/>
</dbReference>
<dbReference type="AlphaFoldDB" id="A0AAW9PWX5"/>
<dbReference type="InterPro" id="IPR011322">
    <property type="entry name" value="N-reg_PII-like_a/b"/>
</dbReference>
<comment type="caution">
    <text evidence="1">The sequence shown here is derived from an EMBL/GenBank/DDBJ whole genome shotgun (WGS) entry which is preliminary data.</text>
</comment>
<keyword evidence="2" id="KW-1185">Reference proteome</keyword>
<sequence>MHLVKKIEIIANSFETNKILDGLDQSGVHGHAVIHNVTGKGLRGEATEDLDTLMGENVYIIAFCMPEHLKPVVEHIRPILNKFGGTCYISDVMEIRSLKCVASL</sequence>
<dbReference type="SUPFAM" id="SSF54913">
    <property type="entry name" value="GlnB-like"/>
    <property type="match status" value="1"/>
</dbReference>
<evidence type="ECO:0000313" key="1">
    <source>
        <dbReference type="EMBL" id="MEE3715765.1"/>
    </source>
</evidence>
<dbReference type="InterPro" id="IPR002187">
    <property type="entry name" value="N-reg_PII"/>
</dbReference>
<organism evidence="1 2">
    <name type="scientific">Tumidithrix elongata BACA0141</name>
    <dbReference type="NCBI Taxonomy" id="2716417"/>
    <lineage>
        <taxon>Bacteria</taxon>
        <taxon>Bacillati</taxon>
        <taxon>Cyanobacteriota</taxon>
        <taxon>Cyanophyceae</taxon>
        <taxon>Pseudanabaenales</taxon>
        <taxon>Pseudanabaenaceae</taxon>
        <taxon>Tumidithrix</taxon>
        <taxon>Tumidithrix elongata</taxon>
    </lineage>
</organism>
<proteinExistence type="predicted"/>
<dbReference type="GO" id="GO:0030234">
    <property type="term" value="F:enzyme regulator activity"/>
    <property type="evidence" value="ECO:0007669"/>
    <property type="project" value="InterPro"/>
</dbReference>